<evidence type="ECO:0000313" key="1">
    <source>
        <dbReference type="EMBL" id="MBD2872267.1"/>
    </source>
</evidence>
<proteinExistence type="predicted"/>
<comment type="caution">
    <text evidence="1">The sequence shown here is derived from an EMBL/GenBank/DDBJ whole genome shotgun (WGS) entry which is preliminary data.</text>
</comment>
<sequence>MKLLTFTALEITNKFIRIPKTESKLLKEQFEEAFCDIESGSYIDYKREFGYMLWDCMIGGPVVLTIEQINTNPPFTGDVYVFWDVPEMSKELHILGRDYVHKMTFKEFMLNFYSFPQETYVFNEEFQHAIVLSHEYFHEHLQNFCLYTPAEKDNWYKFC</sequence>
<accession>A0A927H951</accession>
<keyword evidence="2" id="KW-1185">Reference proteome</keyword>
<protein>
    <submittedName>
        <fullName evidence="1">Uncharacterized protein</fullName>
    </submittedName>
</protein>
<dbReference type="EMBL" id="JACXIY010000044">
    <property type="protein sequence ID" value="MBD2872267.1"/>
    <property type="molecule type" value="Genomic_DNA"/>
</dbReference>
<name>A0A927H951_9BACL</name>
<organism evidence="1 2">
    <name type="scientific">Paenibacillus arenilitoris</name>
    <dbReference type="NCBI Taxonomy" id="2772299"/>
    <lineage>
        <taxon>Bacteria</taxon>
        <taxon>Bacillati</taxon>
        <taxon>Bacillota</taxon>
        <taxon>Bacilli</taxon>
        <taxon>Bacillales</taxon>
        <taxon>Paenibacillaceae</taxon>
        <taxon>Paenibacillus</taxon>
    </lineage>
</organism>
<dbReference type="Proteomes" id="UP000632125">
    <property type="component" value="Unassembled WGS sequence"/>
</dbReference>
<dbReference type="AlphaFoldDB" id="A0A927H951"/>
<reference evidence="1" key="1">
    <citation type="submission" date="2020-09" db="EMBL/GenBank/DDBJ databases">
        <title>A novel bacterium of genus Paenibacillus, isolated from South China Sea.</title>
        <authorList>
            <person name="Huang H."/>
            <person name="Mo K."/>
            <person name="Hu Y."/>
        </authorList>
    </citation>
    <scope>NUCLEOTIDE SEQUENCE</scope>
    <source>
        <strain evidence="1">IB182493</strain>
    </source>
</reference>
<dbReference type="RefSeq" id="WP_190866797.1">
    <property type="nucleotide sequence ID" value="NZ_JACXIY010000044.1"/>
</dbReference>
<evidence type="ECO:0000313" key="2">
    <source>
        <dbReference type="Proteomes" id="UP000632125"/>
    </source>
</evidence>
<gene>
    <name evidence="1" type="ORF">IDH41_27150</name>
</gene>